<comment type="caution">
    <text evidence="2">The sequence shown here is derived from an EMBL/GenBank/DDBJ whole genome shotgun (WGS) entry which is preliminary data.</text>
</comment>
<keyword evidence="3" id="KW-1185">Reference proteome</keyword>
<dbReference type="Proteomes" id="UP000886595">
    <property type="component" value="Unassembled WGS sequence"/>
</dbReference>
<name>A0A8X8BB11_BRACI</name>
<dbReference type="EMBL" id="JAAMPC010000002">
    <property type="protein sequence ID" value="KAG2328615.1"/>
    <property type="molecule type" value="Genomic_DNA"/>
</dbReference>
<proteinExistence type="predicted"/>
<organism evidence="2 3">
    <name type="scientific">Brassica carinata</name>
    <name type="common">Ethiopian mustard</name>
    <name type="synonym">Abyssinian cabbage</name>
    <dbReference type="NCBI Taxonomy" id="52824"/>
    <lineage>
        <taxon>Eukaryota</taxon>
        <taxon>Viridiplantae</taxon>
        <taxon>Streptophyta</taxon>
        <taxon>Embryophyta</taxon>
        <taxon>Tracheophyta</taxon>
        <taxon>Spermatophyta</taxon>
        <taxon>Magnoliopsida</taxon>
        <taxon>eudicotyledons</taxon>
        <taxon>Gunneridae</taxon>
        <taxon>Pentapetalae</taxon>
        <taxon>rosids</taxon>
        <taxon>malvids</taxon>
        <taxon>Brassicales</taxon>
        <taxon>Brassicaceae</taxon>
        <taxon>Brassiceae</taxon>
        <taxon>Brassica</taxon>
    </lineage>
</organism>
<gene>
    <name evidence="2" type="ORF">Bca52824_011343</name>
</gene>
<evidence type="ECO:0000313" key="3">
    <source>
        <dbReference type="Proteomes" id="UP000886595"/>
    </source>
</evidence>
<evidence type="ECO:0000313" key="2">
    <source>
        <dbReference type="EMBL" id="KAG2328615.1"/>
    </source>
</evidence>
<sequence length="359" mass="41356">MMDSDSMDDESCRTVKETHEASAKDLEDMSSELIAISLNDVESPEVVSMDSFPEIDSNREVDAHSVYPHEKLETEVPISPLEPSHKIDEMQSVLIENSSSPLLVNGSSYVDVWLAPKVEQEYILDLDLVEKLINKSVEAVDDMLTKNVHFFSAVEIENKTSFWNQWNKLLLRYSEHISNVVSCSDDVSCGTATQVTRLGQREKGRMLSLADRMHMRDVGQDQVVYAVSESLLWSRAGLGYSRNVFGSNQVVVYWFWLVQEFDTDGRTNIRWLDSQFLALPVTEKEQQVLSPTVNKPWDPGGTALICLRVLSQHRWKIRRDSDIEEMTTKTEYLHYMFETRHMRRRKEQREPKKAKLSKS</sequence>
<protein>
    <submittedName>
        <fullName evidence="2">Uncharacterized protein</fullName>
    </submittedName>
</protein>
<feature type="region of interest" description="Disordered" evidence="1">
    <location>
        <begin position="1"/>
        <end position="25"/>
    </location>
</feature>
<accession>A0A8X8BB11</accession>
<reference evidence="2 3" key="1">
    <citation type="submission" date="2020-02" db="EMBL/GenBank/DDBJ databases">
        <authorList>
            <person name="Ma Q."/>
            <person name="Huang Y."/>
            <person name="Song X."/>
            <person name="Pei D."/>
        </authorList>
    </citation>
    <scope>NUCLEOTIDE SEQUENCE [LARGE SCALE GENOMIC DNA]</scope>
    <source>
        <strain evidence="2">Sxm20200214</strain>
        <tissue evidence="2">Leaf</tissue>
    </source>
</reference>
<evidence type="ECO:0000256" key="1">
    <source>
        <dbReference type="SAM" id="MobiDB-lite"/>
    </source>
</evidence>
<feature type="compositionally biased region" description="Basic and acidic residues" evidence="1">
    <location>
        <begin position="10"/>
        <end position="25"/>
    </location>
</feature>
<dbReference type="AlphaFoldDB" id="A0A8X8BB11"/>